<protein>
    <submittedName>
        <fullName evidence="1">Uncharacterized protein</fullName>
    </submittedName>
</protein>
<sequence length="244" mass="26929">MPPKVLLIECGPEDNRGKYLLDNDWQPLVKVLTERAELKTIKSADGIESTMKAFKPSAIVVMEGGLDSLCPNLIAATSKFRAFAEEGGIVFYAGVFSSVATKFDMETIFGEMGFNVGWKYNRYIGYYADSWDGKNKGSYEKRVKASLNREAEVFLNNSLNLQSAQLPDEIDPFRPLVVEVTNPSHVLYKVVDPVVTKNAEKHSVGAMARVGEGHVGLWGDRDNKVAQTADVIPAMLGLPPKQQQ</sequence>
<gene>
    <name evidence="1" type="ORF">BM221_000478</name>
</gene>
<dbReference type="AlphaFoldDB" id="A0A2N6P0P0"/>
<dbReference type="EMBL" id="MRVG01000001">
    <property type="protein sequence ID" value="PMB73060.1"/>
    <property type="molecule type" value="Genomic_DNA"/>
</dbReference>
<evidence type="ECO:0000313" key="2">
    <source>
        <dbReference type="Proteomes" id="UP000235728"/>
    </source>
</evidence>
<dbReference type="Proteomes" id="UP000235728">
    <property type="component" value="Unassembled WGS sequence"/>
</dbReference>
<comment type="caution">
    <text evidence="1">The sequence shown here is derived from an EMBL/GenBank/DDBJ whole genome shotgun (WGS) entry which is preliminary data.</text>
</comment>
<organism evidence="1 2">
    <name type="scientific">Beauveria bassiana</name>
    <name type="common">White muscardine disease fungus</name>
    <name type="synonym">Tritirachium shiotae</name>
    <dbReference type="NCBI Taxonomy" id="176275"/>
    <lineage>
        <taxon>Eukaryota</taxon>
        <taxon>Fungi</taxon>
        <taxon>Dikarya</taxon>
        <taxon>Ascomycota</taxon>
        <taxon>Pezizomycotina</taxon>
        <taxon>Sordariomycetes</taxon>
        <taxon>Hypocreomycetidae</taxon>
        <taxon>Hypocreales</taxon>
        <taxon>Cordycipitaceae</taxon>
        <taxon>Beauveria</taxon>
    </lineage>
</organism>
<accession>A0A2N6P0P0</accession>
<proteinExistence type="predicted"/>
<evidence type="ECO:0000313" key="1">
    <source>
        <dbReference type="EMBL" id="PMB73060.1"/>
    </source>
</evidence>
<reference evidence="1 2" key="1">
    <citation type="journal article" date="2016" name="Appl. Microbiol. Biotechnol.">
        <title>Characterization of T-DNA insertion mutants with decreased virulence in the entomopathogenic fungus Beauveria bassiana JEF-007.</title>
        <authorList>
            <person name="Kim S."/>
            <person name="Lee S.J."/>
            <person name="Nai Y.S."/>
            <person name="Yu J.S."/>
            <person name="Lee M.R."/>
            <person name="Yang Y.T."/>
            <person name="Kim J.S."/>
        </authorList>
    </citation>
    <scope>NUCLEOTIDE SEQUENCE [LARGE SCALE GENOMIC DNA]</scope>
    <source>
        <strain evidence="1 2">JEF-007</strain>
    </source>
</reference>
<name>A0A2N6P0P0_BEABA</name>